<evidence type="ECO:0000256" key="3">
    <source>
        <dbReference type="ARBA" id="ARBA00022598"/>
    </source>
</evidence>
<dbReference type="GO" id="GO:0005524">
    <property type="term" value="F:ATP binding"/>
    <property type="evidence" value="ECO:0007669"/>
    <property type="project" value="UniProtKB-UniRule"/>
</dbReference>
<dbReference type="UniPathway" id="UPA00253">
    <property type="reaction ID" value="UER00334"/>
</dbReference>
<dbReference type="Gene3D" id="3.40.50.620">
    <property type="entry name" value="HUPs"/>
    <property type="match status" value="1"/>
</dbReference>
<keyword evidence="3 7" id="KW-0436">Ligase</keyword>
<evidence type="ECO:0000256" key="10">
    <source>
        <dbReference type="SAM" id="MobiDB-lite"/>
    </source>
</evidence>
<comment type="similarity">
    <text evidence="2 7 8">In the C-terminal section; belongs to the NAD synthetase family.</text>
</comment>
<feature type="domain" description="CN hydrolase" evidence="11">
    <location>
        <begin position="4"/>
        <end position="261"/>
    </location>
</feature>
<dbReference type="GO" id="GO:0009435">
    <property type="term" value="P:NAD+ biosynthetic process"/>
    <property type="evidence" value="ECO:0007669"/>
    <property type="project" value="UniProtKB-UniRule"/>
</dbReference>
<feature type="binding site" evidence="7">
    <location>
        <begin position="337"/>
        <end position="344"/>
    </location>
    <ligand>
        <name>ATP</name>
        <dbReference type="ChEBI" id="CHEBI:30616"/>
    </ligand>
</feature>
<keyword evidence="13" id="KW-1185">Reference proteome</keyword>
<dbReference type="PROSITE" id="PS50263">
    <property type="entry name" value="CN_HYDROLASE"/>
    <property type="match status" value="1"/>
</dbReference>
<dbReference type="Pfam" id="PF00795">
    <property type="entry name" value="CN_hydrolase"/>
    <property type="match status" value="1"/>
</dbReference>
<evidence type="ECO:0000313" key="13">
    <source>
        <dbReference type="Proteomes" id="UP000460435"/>
    </source>
</evidence>
<dbReference type="PANTHER" id="PTHR23090">
    <property type="entry name" value="NH 3 /GLUTAMINE-DEPENDENT NAD + SYNTHETASE"/>
    <property type="match status" value="1"/>
</dbReference>
<sequence>MPQIRLALAQVNPTVGALDANAELVVRMTAHAASQHAHLVAFPEMVLTGYPIEDLALRPSFVDASRAALERLATRLNDEGLGNVGVVVGYLGRDDATAGISRVGRPKGSPQNSVAVLYGGRVLARQAKHHLPNYGVFDEFRYFVPGDHLGVIRLHGVDIALAICEDLWQDGGPVAVAREADAGLLLVLNGSPYERNKDDNRLALVRRRALDAKAALAYVNLVGGQDELVFDGDSLVVDAKGELLARAPQFEEGCLVVDLDLPAPTAPAPEPWANAEEQAAGFRVRRTTLTSEPLPAYTPEPGVVAPALSDLAEVYAALVTGLRDYVRKNGFNSVVIALSGGIDSAVTAAVAVDALGAEHVHGVSMPSVYSSEHSKSDAQELAERTGMSFQTVPIAPMVQAYLDNLKLTGLAEENLQARVRGVALMGMSNQHGHLVLATGNKSELAVGYSTIYGDAVGGFAPLKDVPKTLVWELARWRNSVATERGEKPPIPENSIDKPPSAELRPGQLDSDSLPDYSLLDDLLDHYIEQDRGSDELIEAGFAPELVQRVLQMVDAAEYKRRQYPPGPKVTERNFGRDRRVPITTAWREHPTRMAKDAARAEQTPPPPPPS</sequence>
<comment type="similarity">
    <text evidence="9">Belongs to the NAD synthetase family.</text>
</comment>
<dbReference type="GO" id="GO:0005737">
    <property type="term" value="C:cytoplasm"/>
    <property type="evidence" value="ECO:0007669"/>
    <property type="project" value="InterPro"/>
</dbReference>
<feature type="compositionally biased region" description="Basic and acidic residues" evidence="10">
    <location>
        <begin position="569"/>
        <end position="599"/>
    </location>
</feature>
<dbReference type="InterPro" id="IPR014729">
    <property type="entry name" value="Rossmann-like_a/b/a_fold"/>
</dbReference>
<keyword evidence="5 7" id="KW-0067">ATP-binding</keyword>
<dbReference type="GO" id="GO:0008795">
    <property type="term" value="F:NAD+ synthase activity"/>
    <property type="evidence" value="ECO:0007669"/>
    <property type="project" value="UniProtKB-UniRule"/>
</dbReference>
<comment type="caution">
    <text evidence="12">The sequence shown here is derived from an EMBL/GenBank/DDBJ whole genome shotgun (WGS) entry which is preliminary data.</text>
</comment>
<dbReference type="CDD" id="cd07570">
    <property type="entry name" value="GAT_Gln-NAD-synth"/>
    <property type="match status" value="1"/>
</dbReference>
<proteinExistence type="inferred from homology"/>
<dbReference type="EMBL" id="WLZY01000002">
    <property type="protein sequence ID" value="NDL57212.1"/>
    <property type="molecule type" value="Genomic_DNA"/>
</dbReference>
<dbReference type="FunFam" id="3.40.50.620:FF:000106">
    <property type="entry name" value="Glutamine-dependent NAD(+) synthetase"/>
    <property type="match status" value="1"/>
</dbReference>
<evidence type="ECO:0000256" key="5">
    <source>
        <dbReference type="ARBA" id="ARBA00022840"/>
    </source>
</evidence>
<protein>
    <recommendedName>
        <fullName evidence="7 8">Glutamine-dependent NAD(+) synthetase</fullName>
        <ecNumber evidence="7 8">6.3.5.1</ecNumber>
    </recommendedName>
    <alternativeName>
        <fullName evidence="7 8">NAD(+) synthase [glutamine-hydrolyzing]</fullName>
    </alternativeName>
</protein>
<feature type="binding site" evidence="7">
    <location>
        <position position="134"/>
    </location>
    <ligand>
        <name>L-glutamine</name>
        <dbReference type="ChEBI" id="CHEBI:58359"/>
    </ligand>
</feature>
<dbReference type="InterPro" id="IPR003694">
    <property type="entry name" value="NAD_synthase"/>
</dbReference>
<evidence type="ECO:0000313" key="12">
    <source>
        <dbReference type="EMBL" id="NDL57212.1"/>
    </source>
</evidence>
<dbReference type="InterPro" id="IPR003010">
    <property type="entry name" value="C-N_Hydrolase"/>
</dbReference>
<gene>
    <name evidence="7" type="primary">nadE</name>
    <name evidence="12" type="ORF">F7O44_09040</name>
</gene>
<comment type="catalytic activity">
    <reaction evidence="7 8">
        <text>deamido-NAD(+) + L-glutamine + ATP + H2O = L-glutamate + AMP + diphosphate + NAD(+) + H(+)</text>
        <dbReference type="Rhea" id="RHEA:24384"/>
        <dbReference type="ChEBI" id="CHEBI:15377"/>
        <dbReference type="ChEBI" id="CHEBI:15378"/>
        <dbReference type="ChEBI" id="CHEBI:29985"/>
        <dbReference type="ChEBI" id="CHEBI:30616"/>
        <dbReference type="ChEBI" id="CHEBI:33019"/>
        <dbReference type="ChEBI" id="CHEBI:57540"/>
        <dbReference type="ChEBI" id="CHEBI:58359"/>
        <dbReference type="ChEBI" id="CHEBI:58437"/>
        <dbReference type="ChEBI" id="CHEBI:456215"/>
        <dbReference type="EC" id="6.3.5.1"/>
    </reaction>
</comment>
<feature type="active site" description="For glutaminase activity" evidence="7">
    <location>
        <position position="128"/>
    </location>
</feature>
<dbReference type="Proteomes" id="UP000460435">
    <property type="component" value="Unassembled WGS sequence"/>
</dbReference>
<reference evidence="12 13" key="1">
    <citation type="submission" date="2019-11" db="EMBL/GenBank/DDBJ databases">
        <authorList>
            <person name="Li X.-J."/>
            <person name="Feng X.-M."/>
        </authorList>
    </citation>
    <scope>NUCLEOTIDE SEQUENCE [LARGE SCALE GENOMIC DNA]</scope>
    <source>
        <strain evidence="12 13">XMNu-373</strain>
    </source>
</reference>
<dbReference type="GO" id="GO:0003952">
    <property type="term" value="F:NAD+ synthase (glutamine-hydrolyzing) activity"/>
    <property type="evidence" value="ECO:0007669"/>
    <property type="project" value="UniProtKB-UniRule"/>
</dbReference>
<organism evidence="12 13">
    <name type="scientific">Phytoactinopolyspora mesophila</name>
    <dbReference type="NCBI Taxonomy" id="2650750"/>
    <lineage>
        <taxon>Bacteria</taxon>
        <taxon>Bacillati</taxon>
        <taxon>Actinomycetota</taxon>
        <taxon>Actinomycetes</taxon>
        <taxon>Jiangellales</taxon>
        <taxon>Jiangellaceae</taxon>
        <taxon>Phytoactinopolyspora</taxon>
    </lineage>
</organism>
<evidence type="ECO:0000256" key="4">
    <source>
        <dbReference type="ARBA" id="ARBA00022741"/>
    </source>
</evidence>
<keyword evidence="6 7" id="KW-0520">NAD</keyword>
<name>A0A7K3M2S1_9ACTN</name>
<dbReference type="SUPFAM" id="SSF56317">
    <property type="entry name" value="Carbon-nitrogen hydrolase"/>
    <property type="match status" value="1"/>
</dbReference>
<keyword evidence="4 7" id="KW-0547">Nucleotide-binding</keyword>
<feature type="binding site" evidence="7">
    <location>
        <position position="197"/>
    </location>
    <ligand>
        <name>L-glutamine</name>
        <dbReference type="ChEBI" id="CHEBI:58359"/>
    </ligand>
</feature>
<dbReference type="PIRSF" id="PIRSF006630">
    <property type="entry name" value="NADS_GAT"/>
    <property type="match status" value="1"/>
</dbReference>
<dbReference type="InterPro" id="IPR036526">
    <property type="entry name" value="C-N_Hydrolase_sf"/>
</dbReference>
<dbReference type="InterPro" id="IPR014445">
    <property type="entry name" value="Gln-dep_NAD_synthase"/>
</dbReference>
<feature type="active site" description="Nucleophile; for glutaminase activity" evidence="7">
    <location>
        <position position="164"/>
    </location>
</feature>
<evidence type="ECO:0000256" key="6">
    <source>
        <dbReference type="ARBA" id="ARBA00023027"/>
    </source>
</evidence>
<evidence type="ECO:0000256" key="1">
    <source>
        <dbReference type="ARBA" id="ARBA00005188"/>
    </source>
</evidence>
<dbReference type="InterPro" id="IPR022310">
    <property type="entry name" value="NAD/GMP_synthase"/>
</dbReference>
<dbReference type="Pfam" id="PF02540">
    <property type="entry name" value="NAD_synthase"/>
    <property type="match status" value="1"/>
</dbReference>
<feature type="region of interest" description="Disordered" evidence="10">
    <location>
        <begin position="482"/>
        <end position="511"/>
    </location>
</feature>
<dbReference type="NCBIfam" id="NF010588">
    <property type="entry name" value="PRK13981.1"/>
    <property type="match status" value="1"/>
</dbReference>
<dbReference type="NCBIfam" id="TIGR00552">
    <property type="entry name" value="nadE"/>
    <property type="match status" value="1"/>
</dbReference>
<dbReference type="HAMAP" id="MF_02090">
    <property type="entry name" value="NadE_glutamine_dep"/>
    <property type="match status" value="1"/>
</dbReference>
<dbReference type="GO" id="GO:0004359">
    <property type="term" value="F:glutaminase activity"/>
    <property type="evidence" value="ECO:0007669"/>
    <property type="project" value="InterPro"/>
</dbReference>
<feature type="binding site" evidence="7">
    <location>
        <position position="191"/>
    </location>
    <ligand>
        <name>L-glutamine</name>
        <dbReference type="ChEBI" id="CHEBI:58359"/>
    </ligand>
</feature>
<feature type="binding site" evidence="7">
    <location>
        <position position="414"/>
    </location>
    <ligand>
        <name>deamido-NAD(+)</name>
        <dbReference type="ChEBI" id="CHEBI:58437"/>
        <note>ligand shared between two neighboring subunits</note>
    </ligand>
</feature>
<feature type="binding site" evidence="7">
    <location>
        <position position="559"/>
    </location>
    <ligand>
        <name>deamido-NAD(+)</name>
        <dbReference type="ChEBI" id="CHEBI:58437"/>
        <note>ligand shared between two neighboring subunits</note>
    </ligand>
</feature>
<feature type="binding site" evidence="7">
    <location>
        <position position="438"/>
    </location>
    <ligand>
        <name>ATP</name>
        <dbReference type="ChEBI" id="CHEBI:30616"/>
    </ligand>
</feature>
<feature type="active site" description="Proton acceptor; for glutaminase activity" evidence="7">
    <location>
        <position position="44"/>
    </location>
</feature>
<dbReference type="PANTHER" id="PTHR23090:SF9">
    <property type="entry name" value="GLUTAMINE-DEPENDENT NAD(+) SYNTHETASE"/>
    <property type="match status" value="1"/>
</dbReference>
<dbReference type="CDD" id="cd00553">
    <property type="entry name" value="NAD_synthase"/>
    <property type="match status" value="1"/>
</dbReference>
<dbReference type="RefSeq" id="WP_162449877.1">
    <property type="nucleotide sequence ID" value="NZ_WLZY01000002.1"/>
</dbReference>
<feature type="binding site" evidence="7">
    <location>
        <position position="443"/>
    </location>
    <ligand>
        <name>deamido-NAD(+)</name>
        <dbReference type="ChEBI" id="CHEBI:58437"/>
        <note>ligand shared between two neighboring subunits</note>
    </ligand>
</feature>
<feature type="region of interest" description="Disordered" evidence="10">
    <location>
        <begin position="563"/>
        <end position="610"/>
    </location>
</feature>
<accession>A0A7K3M2S1</accession>
<dbReference type="Gene3D" id="3.60.110.10">
    <property type="entry name" value="Carbon-nitrogen hydrolase"/>
    <property type="match status" value="1"/>
</dbReference>
<evidence type="ECO:0000256" key="8">
    <source>
        <dbReference type="PIRNR" id="PIRNR006630"/>
    </source>
</evidence>
<evidence type="ECO:0000256" key="9">
    <source>
        <dbReference type="RuleBase" id="RU003811"/>
    </source>
</evidence>
<comment type="caution">
    <text evidence="7">Lacks conserved residue(s) required for the propagation of feature annotation.</text>
</comment>
<evidence type="ECO:0000256" key="7">
    <source>
        <dbReference type="HAMAP-Rule" id="MF_02090"/>
    </source>
</evidence>
<evidence type="ECO:0000256" key="2">
    <source>
        <dbReference type="ARBA" id="ARBA00007145"/>
    </source>
</evidence>
<evidence type="ECO:0000259" key="11">
    <source>
        <dbReference type="PROSITE" id="PS50263"/>
    </source>
</evidence>
<dbReference type="SUPFAM" id="SSF52402">
    <property type="entry name" value="Adenine nucleotide alpha hydrolases-like"/>
    <property type="match status" value="1"/>
</dbReference>
<comment type="function">
    <text evidence="7">Catalyzes the ATP-dependent amidation of deamido-NAD to form NAD. Uses L-glutamine as a nitrogen source.</text>
</comment>
<dbReference type="EC" id="6.3.5.1" evidence="7 8"/>
<comment type="pathway">
    <text evidence="1 7 8">Cofactor biosynthesis; NAD(+) biosynthesis; NAD(+) from deamido-NAD(+) (L-Gln route): step 1/1.</text>
</comment>
<dbReference type="AlphaFoldDB" id="A0A7K3M2S1"/>